<dbReference type="GO" id="GO:0016301">
    <property type="term" value="F:kinase activity"/>
    <property type="evidence" value="ECO:0007669"/>
    <property type="project" value="UniProtKB-KW"/>
</dbReference>
<sequence length="524" mass="57034">MTSAIDSALAYLSNRSNIAFIRVQWVDLTNTVRFRVLPRPYFSKLLEKAKSTGDDKAASISLSVVTLGIVGLSVVDGFCCVGELPYVFDLASLKSCGDEFGNGYAPRHASVLGWFREKTPSISKPFEVTLCPRSLLASIEEDAKNTSKVEFLVGFESEFILLKPGLNGEHTPVNDHPWSAGAAFRTGSAESRVLEEIVDALSVAGIEVLQYHSEGAPGQYEVVTGPLPPLRAADALVYTRETIYNVANKHGLRATFAPRLFKDSAGSGAHCHFSVHDVKEVPIEANPQNKITKDAIVSFGDPPNPVEITLNEASFLSNLLDNLSSLSLLTMPTSASYSRMQDGIWSGGTYVCWGFEHRETPIRLCNPRSQAPSSDIHKSRNFELKMLDGTANPYVALSGLLGLGLQGIQLKKPLARKPIQGRQSAADMTPFERGAYGRGTSRSHPNGQAIQATEQPERLPLTLAEAQANFESNEPLKDALGADFVRGYLAVNKALNATLQRRVSNDGGVVHHFEDDDDLLLQMF</sequence>
<name>A0A5C3KVF0_COPMA</name>
<dbReference type="OrthoDB" id="3364440at2759"/>
<dbReference type="InterPro" id="IPR014746">
    <property type="entry name" value="Gln_synth/guanido_kin_cat_dom"/>
</dbReference>
<dbReference type="PANTHER" id="PTHR43785">
    <property type="entry name" value="GAMMA-GLUTAMYLPUTRESCINE SYNTHETASE"/>
    <property type="match status" value="1"/>
</dbReference>
<evidence type="ECO:0000259" key="4">
    <source>
        <dbReference type="PROSITE" id="PS51987"/>
    </source>
</evidence>
<protein>
    <submittedName>
        <fullName evidence="5">Glutamine synthetase/guanido kinase</fullName>
    </submittedName>
</protein>
<reference evidence="5 6" key="1">
    <citation type="journal article" date="2019" name="Nat. Ecol. Evol.">
        <title>Megaphylogeny resolves global patterns of mushroom evolution.</title>
        <authorList>
            <person name="Varga T."/>
            <person name="Krizsan K."/>
            <person name="Foldi C."/>
            <person name="Dima B."/>
            <person name="Sanchez-Garcia M."/>
            <person name="Sanchez-Ramirez S."/>
            <person name="Szollosi G.J."/>
            <person name="Szarkandi J.G."/>
            <person name="Papp V."/>
            <person name="Albert L."/>
            <person name="Andreopoulos W."/>
            <person name="Angelini C."/>
            <person name="Antonin V."/>
            <person name="Barry K.W."/>
            <person name="Bougher N.L."/>
            <person name="Buchanan P."/>
            <person name="Buyck B."/>
            <person name="Bense V."/>
            <person name="Catcheside P."/>
            <person name="Chovatia M."/>
            <person name="Cooper J."/>
            <person name="Damon W."/>
            <person name="Desjardin D."/>
            <person name="Finy P."/>
            <person name="Geml J."/>
            <person name="Haridas S."/>
            <person name="Hughes K."/>
            <person name="Justo A."/>
            <person name="Karasinski D."/>
            <person name="Kautmanova I."/>
            <person name="Kiss B."/>
            <person name="Kocsube S."/>
            <person name="Kotiranta H."/>
            <person name="LaButti K.M."/>
            <person name="Lechner B.E."/>
            <person name="Liimatainen K."/>
            <person name="Lipzen A."/>
            <person name="Lukacs Z."/>
            <person name="Mihaltcheva S."/>
            <person name="Morgado L.N."/>
            <person name="Niskanen T."/>
            <person name="Noordeloos M.E."/>
            <person name="Ohm R.A."/>
            <person name="Ortiz-Santana B."/>
            <person name="Ovrebo C."/>
            <person name="Racz N."/>
            <person name="Riley R."/>
            <person name="Savchenko A."/>
            <person name="Shiryaev A."/>
            <person name="Soop K."/>
            <person name="Spirin V."/>
            <person name="Szebenyi C."/>
            <person name="Tomsovsky M."/>
            <person name="Tulloss R.E."/>
            <person name="Uehling J."/>
            <person name="Grigoriev I.V."/>
            <person name="Vagvolgyi C."/>
            <person name="Papp T."/>
            <person name="Martin F.M."/>
            <person name="Miettinen O."/>
            <person name="Hibbett D.S."/>
            <person name="Nagy L.G."/>
        </authorList>
    </citation>
    <scope>NUCLEOTIDE SEQUENCE [LARGE SCALE GENOMIC DNA]</scope>
    <source>
        <strain evidence="5 6">CBS 121175</strain>
    </source>
</reference>
<dbReference type="GO" id="GO:0004356">
    <property type="term" value="F:glutamine synthetase activity"/>
    <property type="evidence" value="ECO:0007669"/>
    <property type="project" value="InterPro"/>
</dbReference>
<dbReference type="STRING" id="230819.A0A5C3KVF0"/>
<organism evidence="5 6">
    <name type="scientific">Coprinopsis marcescibilis</name>
    <name type="common">Agaric fungus</name>
    <name type="synonym">Psathyrella marcescibilis</name>
    <dbReference type="NCBI Taxonomy" id="230819"/>
    <lineage>
        <taxon>Eukaryota</taxon>
        <taxon>Fungi</taxon>
        <taxon>Dikarya</taxon>
        <taxon>Basidiomycota</taxon>
        <taxon>Agaricomycotina</taxon>
        <taxon>Agaricomycetes</taxon>
        <taxon>Agaricomycetidae</taxon>
        <taxon>Agaricales</taxon>
        <taxon>Agaricineae</taxon>
        <taxon>Psathyrellaceae</taxon>
        <taxon>Coprinopsis</taxon>
    </lineage>
</organism>
<accession>A0A5C3KVF0</accession>
<keyword evidence="5" id="KW-0808">Transferase</keyword>
<keyword evidence="6" id="KW-1185">Reference proteome</keyword>
<dbReference type="Gene3D" id="3.30.590.10">
    <property type="entry name" value="Glutamine synthetase/guanido kinase, catalytic domain"/>
    <property type="match status" value="1"/>
</dbReference>
<evidence type="ECO:0000256" key="1">
    <source>
        <dbReference type="ARBA" id="ARBA00022598"/>
    </source>
</evidence>
<dbReference type="AlphaFoldDB" id="A0A5C3KVF0"/>
<evidence type="ECO:0000256" key="3">
    <source>
        <dbReference type="RuleBase" id="RU000384"/>
    </source>
</evidence>
<gene>
    <name evidence="5" type="ORF">FA15DRAFT_674070</name>
</gene>
<keyword evidence="5" id="KW-0418">Kinase</keyword>
<keyword evidence="1" id="KW-0436">Ligase</keyword>
<evidence type="ECO:0000313" key="6">
    <source>
        <dbReference type="Proteomes" id="UP000307440"/>
    </source>
</evidence>
<comment type="similarity">
    <text evidence="2 3">Belongs to the glutamine synthetase family.</text>
</comment>
<dbReference type="Pfam" id="PF00120">
    <property type="entry name" value="Gln-synt_C"/>
    <property type="match status" value="1"/>
</dbReference>
<dbReference type="Proteomes" id="UP000307440">
    <property type="component" value="Unassembled WGS sequence"/>
</dbReference>
<feature type="domain" description="GS catalytic" evidence="4">
    <location>
        <begin position="132"/>
        <end position="524"/>
    </location>
</feature>
<dbReference type="EMBL" id="ML210321">
    <property type="protein sequence ID" value="TFK19888.1"/>
    <property type="molecule type" value="Genomic_DNA"/>
</dbReference>
<dbReference type="SUPFAM" id="SSF55931">
    <property type="entry name" value="Glutamine synthetase/guanido kinase"/>
    <property type="match status" value="1"/>
</dbReference>
<dbReference type="SMART" id="SM01230">
    <property type="entry name" value="Gln-synt_C"/>
    <property type="match status" value="1"/>
</dbReference>
<dbReference type="PROSITE" id="PS51987">
    <property type="entry name" value="GS_CATALYTIC"/>
    <property type="match status" value="1"/>
</dbReference>
<proteinExistence type="inferred from homology"/>
<dbReference type="PANTHER" id="PTHR43785:SF2">
    <property type="entry name" value="TYPE-1 GLUTAMINE SYNTHETASE 1"/>
    <property type="match status" value="1"/>
</dbReference>
<dbReference type="InterPro" id="IPR008146">
    <property type="entry name" value="Gln_synth_cat_dom"/>
</dbReference>
<evidence type="ECO:0000256" key="2">
    <source>
        <dbReference type="PROSITE-ProRule" id="PRU01331"/>
    </source>
</evidence>
<evidence type="ECO:0000313" key="5">
    <source>
        <dbReference type="EMBL" id="TFK19888.1"/>
    </source>
</evidence>